<dbReference type="GO" id="GO:0006515">
    <property type="term" value="P:protein quality control for misfolded or incompletely synthesized proteins"/>
    <property type="evidence" value="ECO:0007669"/>
    <property type="project" value="TreeGrafter"/>
</dbReference>
<dbReference type="InterPro" id="IPR001478">
    <property type="entry name" value="PDZ"/>
</dbReference>
<dbReference type="OrthoDB" id="9792183at2"/>
<keyword evidence="4" id="KW-0720">Serine protease</keyword>
<comment type="similarity">
    <text evidence="1">Belongs to the peptidase S1C family.</text>
</comment>
<keyword evidence="3" id="KW-0378">Hydrolase</keyword>
<dbReference type="SUPFAM" id="SSF50494">
    <property type="entry name" value="Trypsin-like serine proteases"/>
    <property type="match status" value="1"/>
</dbReference>
<evidence type="ECO:0000256" key="3">
    <source>
        <dbReference type="ARBA" id="ARBA00022801"/>
    </source>
</evidence>
<name>A0A1B2EBP7_9HYPH</name>
<dbReference type="EMBL" id="CP016616">
    <property type="protein sequence ID" value="ANY77385.1"/>
    <property type="molecule type" value="Genomic_DNA"/>
</dbReference>
<evidence type="ECO:0000256" key="4">
    <source>
        <dbReference type="ARBA" id="ARBA00022825"/>
    </source>
</evidence>
<feature type="domain" description="PDZ" evidence="5">
    <location>
        <begin position="198"/>
        <end position="291"/>
    </location>
</feature>
<gene>
    <name evidence="6" type="ORF">BB934_03400</name>
</gene>
<dbReference type="PRINTS" id="PR00834">
    <property type="entry name" value="PROTEASES2C"/>
</dbReference>
<dbReference type="SMART" id="SM00228">
    <property type="entry name" value="PDZ"/>
    <property type="match status" value="1"/>
</dbReference>
<evidence type="ECO:0000256" key="1">
    <source>
        <dbReference type="ARBA" id="ARBA00010541"/>
    </source>
</evidence>
<evidence type="ECO:0000256" key="2">
    <source>
        <dbReference type="ARBA" id="ARBA00022670"/>
    </source>
</evidence>
<dbReference type="InterPro" id="IPR036034">
    <property type="entry name" value="PDZ_sf"/>
</dbReference>
<sequence length="308" mass="32603">MSTPSSNPSSLDAISDRIANLCDGIAPRLVVVHGPRRRSSTGIIWRPGLVLTAEEALEADEDILITRPDGNQVAASLVGRDPSTDIALLRTEEQPIANVPLADTSGLRAGHLVLAAGRQSEGLCAALGIVALAGGPWRSLRGGHIDRRIHLDVKLDTRSEGGVALDANGQILGMTVLGPRGRVLVIPSETLERVAQQLLTHGRIARGYLGLGLQSVRIDRTIADAAGLAEPKGLIVISVDPNGPGQRAGIKQGDILIRWDTDPLHSVRRVYTLLGPESVGRSITLGMLRGGEQISCTIVIAERPKPQE</sequence>
<organism evidence="6">
    <name type="scientific">Microvirga ossetica</name>
    <dbReference type="NCBI Taxonomy" id="1882682"/>
    <lineage>
        <taxon>Bacteria</taxon>
        <taxon>Pseudomonadati</taxon>
        <taxon>Pseudomonadota</taxon>
        <taxon>Alphaproteobacteria</taxon>
        <taxon>Hyphomicrobiales</taxon>
        <taxon>Methylobacteriaceae</taxon>
        <taxon>Microvirga</taxon>
    </lineage>
</organism>
<dbReference type="KEGG" id="moc:BB934_03400"/>
<dbReference type="InterPro" id="IPR009003">
    <property type="entry name" value="Peptidase_S1_PA"/>
</dbReference>
<evidence type="ECO:0000259" key="5">
    <source>
        <dbReference type="PROSITE" id="PS50106"/>
    </source>
</evidence>
<dbReference type="Gene3D" id="2.30.42.10">
    <property type="match status" value="1"/>
</dbReference>
<dbReference type="AlphaFoldDB" id="A0A1B2EBP7"/>
<keyword evidence="2" id="KW-0645">Protease</keyword>
<dbReference type="SUPFAM" id="SSF50156">
    <property type="entry name" value="PDZ domain-like"/>
    <property type="match status" value="1"/>
</dbReference>
<dbReference type="GO" id="GO:0042597">
    <property type="term" value="C:periplasmic space"/>
    <property type="evidence" value="ECO:0007669"/>
    <property type="project" value="TreeGrafter"/>
</dbReference>
<proteinExistence type="inferred from homology"/>
<dbReference type="PANTHER" id="PTHR22939:SF129">
    <property type="entry name" value="SERINE PROTEASE HTRA2, MITOCHONDRIAL"/>
    <property type="match status" value="1"/>
</dbReference>
<dbReference type="PROSITE" id="PS50106">
    <property type="entry name" value="PDZ"/>
    <property type="match status" value="1"/>
</dbReference>
<evidence type="ECO:0000313" key="6">
    <source>
        <dbReference type="EMBL" id="ANY77385.1"/>
    </source>
</evidence>
<dbReference type="RefSeq" id="WP_099508382.1">
    <property type="nucleotide sequence ID" value="NZ_CP016616.1"/>
</dbReference>
<dbReference type="PANTHER" id="PTHR22939">
    <property type="entry name" value="SERINE PROTEASE FAMILY S1C HTRA-RELATED"/>
    <property type="match status" value="1"/>
</dbReference>
<accession>A0A1B2EBP7</accession>
<reference evidence="6" key="1">
    <citation type="submission" date="2016-07" db="EMBL/GenBank/DDBJ databases">
        <title>Microvirga ossetica sp. nov. a new species of rhizobia isolated from root nodules of the legume species Vicia alpestris Steven originated from North Ossetia region in the Caucasus.</title>
        <authorList>
            <person name="Safronova V.I."/>
            <person name="Kuznetsova I.G."/>
            <person name="Sazanova A.L."/>
            <person name="Belimov A."/>
            <person name="Andronov E."/>
            <person name="Osledkin Y.S."/>
            <person name="Onishchuk O.P."/>
            <person name="Kurchak O.N."/>
            <person name="Shaposhnikov A.I."/>
            <person name="Willems A."/>
            <person name="Tikhonovich I.A."/>
        </authorList>
    </citation>
    <scope>NUCLEOTIDE SEQUENCE [LARGE SCALE GENOMIC DNA]</scope>
    <source>
        <strain evidence="6">V5/3M</strain>
    </source>
</reference>
<dbReference type="Gene3D" id="2.40.10.120">
    <property type="match status" value="1"/>
</dbReference>
<protein>
    <recommendedName>
        <fullName evidence="5">PDZ domain-containing protein</fullName>
    </recommendedName>
</protein>
<dbReference type="Pfam" id="PF13180">
    <property type="entry name" value="PDZ_2"/>
    <property type="match status" value="1"/>
</dbReference>
<dbReference type="InterPro" id="IPR001940">
    <property type="entry name" value="Peptidase_S1C"/>
</dbReference>
<dbReference type="GO" id="GO:0004252">
    <property type="term" value="F:serine-type endopeptidase activity"/>
    <property type="evidence" value="ECO:0007669"/>
    <property type="project" value="InterPro"/>
</dbReference>
<dbReference type="Pfam" id="PF13365">
    <property type="entry name" value="Trypsin_2"/>
    <property type="match status" value="1"/>
</dbReference>